<proteinExistence type="predicted"/>
<accession>T1BV22</accession>
<gene>
    <name evidence="1" type="ORF">B1A_11291</name>
</gene>
<sequence>MLLPVPDVDALKRQVLDPTGKPWGKGTESHLSIELLFYRDDLLGQWFEKKATSGGGEIIEFTGDKVTFAKNFVPTLDAASFEVFRPMFEFIKSKCQAGTA</sequence>
<reference evidence="1" key="1">
    <citation type="submission" date="2013-08" db="EMBL/GenBank/DDBJ databases">
        <authorList>
            <person name="Mendez C."/>
            <person name="Richter M."/>
            <person name="Ferrer M."/>
            <person name="Sanchez J."/>
        </authorList>
    </citation>
    <scope>NUCLEOTIDE SEQUENCE</scope>
</reference>
<reference evidence="1" key="2">
    <citation type="journal article" date="2014" name="ISME J.">
        <title>Microbial stratification in low pH oxic and suboxic macroscopic growths along an acid mine drainage.</title>
        <authorList>
            <person name="Mendez-Garcia C."/>
            <person name="Mesa V."/>
            <person name="Sprenger R.R."/>
            <person name="Richter M."/>
            <person name="Diez M.S."/>
            <person name="Solano J."/>
            <person name="Bargiela R."/>
            <person name="Golyshina O.V."/>
            <person name="Manteca A."/>
            <person name="Ramos J.L."/>
            <person name="Gallego J.R."/>
            <person name="Llorente I."/>
            <person name="Martins Dos Santos V.A."/>
            <person name="Jensen O.N."/>
            <person name="Pelaez A.I."/>
            <person name="Sanchez J."/>
            <person name="Ferrer M."/>
        </authorList>
    </citation>
    <scope>NUCLEOTIDE SEQUENCE</scope>
</reference>
<dbReference type="EMBL" id="AUZX01008070">
    <property type="protein sequence ID" value="EQD57014.1"/>
    <property type="molecule type" value="Genomic_DNA"/>
</dbReference>
<comment type="caution">
    <text evidence="1">The sequence shown here is derived from an EMBL/GenBank/DDBJ whole genome shotgun (WGS) entry which is preliminary data.</text>
</comment>
<protein>
    <submittedName>
        <fullName evidence="1">Uncharacterized protein</fullName>
    </submittedName>
</protein>
<dbReference type="AlphaFoldDB" id="T1BV22"/>
<organism evidence="1">
    <name type="scientific">mine drainage metagenome</name>
    <dbReference type="NCBI Taxonomy" id="410659"/>
    <lineage>
        <taxon>unclassified sequences</taxon>
        <taxon>metagenomes</taxon>
        <taxon>ecological metagenomes</taxon>
    </lineage>
</organism>
<evidence type="ECO:0000313" key="1">
    <source>
        <dbReference type="EMBL" id="EQD57014.1"/>
    </source>
</evidence>
<name>T1BV22_9ZZZZ</name>